<reference evidence="1 2" key="1">
    <citation type="submission" date="2018-09" db="EMBL/GenBank/DDBJ databases">
        <authorList>
            <person name="Wang F."/>
        </authorList>
    </citation>
    <scope>NUCLEOTIDE SEQUENCE [LARGE SCALE GENOMIC DNA]</scope>
    <source>
        <strain evidence="1 2">PLHSC7-2</strain>
    </source>
</reference>
<protein>
    <submittedName>
        <fullName evidence="1">DUF2066 domain-containing protein</fullName>
    </submittedName>
</protein>
<dbReference type="AlphaFoldDB" id="A0A418YGW5"/>
<dbReference type="InterPro" id="IPR018642">
    <property type="entry name" value="DUF2066"/>
</dbReference>
<keyword evidence="2" id="KW-1185">Reference proteome</keyword>
<proteinExistence type="predicted"/>
<sequence>MVHYSALKFITYSGKSMKQYFLVFISLLMTFQVHALEVKGLYQAEVAPAESELATQQAAFAKVLLKLTGSNSAYEQADIQALLPHVAQWVEKTEQGEGSQTIFFSEEKVLQVLQQIELAVWGSNRPNTVFWFVDERGGQRELVAELQQPELMTSLKRQAQQFALPITLPLLDLDDLMQVSAADVRGRFLQPVANASQRYQANGFVMVRIMEDKGNVTLNWQLAGGAMSQPHGLTQGSSEGKTAVPQMVAQISQFYADKYAVAISNEPITTDNMISVKVTNIKGMADVVKIQQFFNGLTVVKQANTQSVTANSIGLKLQLQGTRAALEQAIELDYRFQPGNQAGNTLHLVWSKVN</sequence>
<evidence type="ECO:0000313" key="1">
    <source>
        <dbReference type="EMBL" id="RJG49086.1"/>
    </source>
</evidence>
<dbReference type="Pfam" id="PF09839">
    <property type="entry name" value="DUF2066"/>
    <property type="match status" value="1"/>
</dbReference>
<reference evidence="1 2" key="2">
    <citation type="submission" date="2019-01" db="EMBL/GenBank/DDBJ databases">
        <title>Motilimonas pumilus sp. nov., isolated from the gut of sea cucumber (Apostichopus japonicus).</title>
        <authorList>
            <person name="Wang F.-Q."/>
            <person name="Ren L.-H."/>
            <person name="Lin Y.-W."/>
            <person name="Sun G.-H."/>
            <person name="Du Z.-J."/>
            <person name="Zhao J.-X."/>
            <person name="Liu X.-J."/>
            <person name="Liu L.-J."/>
        </authorList>
    </citation>
    <scope>NUCLEOTIDE SEQUENCE [LARGE SCALE GENOMIC DNA]</scope>
    <source>
        <strain evidence="1 2">PLHSC7-2</strain>
    </source>
</reference>
<evidence type="ECO:0000313" key="2">
    <source>
        <dbReference type="Proteomes" id="UP000283255"/>
    </source>
</evidence>
<name>A0A418YGW5_9GAMM</name>
<gene>
    <name evidence="1" type="ORF">D1Z90_06895</name>
</gene>
<organism evidence="1 2">
    <name type="scientific">Motilimonas pumila</name>
    <dbReference type="NCBI Taxonomy" id="2303987"/>
    <lineage>
        <taxon>Bacteria</taxon>
        <taxon>Pseudomonadati</taxon>
        <taxon>Pseudomonadota</taxon>
        <taxon>Gammaproteobacteria</taxon>
        <taxon>Alteromonadales</taxon>
        <taxon>Alteromonadales genera incertae sedis</taxon>
        <taxon>Motilimonas</taxon>
    </lineage>
</organism>
<dbReference type="Proteomes" id="UP000283255">
    <property type="component" value="Unassembled WGS sequence"/>
</dbReference>
<dbReference type="EMBL" id="QZCH01000005">
    <property type="protein sequence ID" value="RJG49086.1"/>
    <property type="molecule type" value="Genomic_DNA"/>
</dbReference>
<comment type="caution">
    <text evidence="1">The sequence shown here is derived from an EMBL/GenBank/DDBJ whole genome shotgun (WGS) entry which is preliminary data.</text>
</comment>
<accession>A0A418YGW5</accession>